<dbReference type="InterPro" id="IPR020904">
    <property type="entry name" value="Sc_DH/Rdtase_CS"/>
</dbReference>
<evidence type="ECO:0000256" key="2">
    <source>
        <dbReference type="ARBA" id="ARBA00023002"/>
    </source>
</evidence>
<comment type="similarity">
    <text evidence="1">Belongs to the short-chain dehydrogenases/reductases (SDR) family.</text>
</comment>
<dbReference type="GO" id="GO:0016616">
    <property type="term" value="F:oxidoreductase activity, acting on the CH-OH group of donors, NAD or NADP as acceptor"/>
    <property type="evidence" value="ECO:0007669"/>
    <property type="project" value="TreeGrafter"/>
</dbReference>
<dbReference type="PRINTS" id="PR00080">
    <property type="entry name" value="SDRFAMILY"/>
</dbReference>
<reference evidence="3 4" key="1">
    <citation type="journal article" date="2024" name="Insects">
        <title>An Improved Chromosome-Level Genome Assembly of the Firefly Pyrocoelia pectoralis.</title>
        <authorList>
            <person name="Fu X."/>
            <person name="Meyer-Rochow V.B."/>
            <person name="Ballantyne L."/>
            <person name="Zhu X."/>
        </authorList>
    </citation>
    <scope>NUCLEOTIDE SEQUENCE [LARGE SCALE GENOMIC DNA]</scope>
    <source>
        <strain evidence="3">XCY_ONT2</strain>
    </source>
</reference>
<comment type="caution">
    <text evidence="3">The sequence shown here is derived from an EMBL/GenBank/DDBJ whole genome shotgun (WGS) entry which is preliminary data.</text>
</comment>
<protein>
    <recommendedName>
        <fullName evidence="5">Alcohol dehydrogenase</fullName>
    </recommendedName>
</protein>
<dbReference type="FunFam" id="3.40.50.720:FF:000084">
    <property type="entry name" value="Short-chain dehydrogenase reductase"/>
    <property type="match status" value="1"/>
</dbReference>
<name>A0AAN7VAV2_9COLE</name>
<dbReference type="Gene3D" id="3.40.50.720">
    <property type="entry name" value="NAD(P)-binding Rossmann-like Domain"/>
    <property type="match status" value="2"/>
</dbReference>
<dbReference type="InterPro" id="IPR002347">
    <property type="entry name" value="SDR_fam"/>
</dbReference>
<dbReference type="Pfam" id="PF00106">
    <property type="entry name" value="adh_short"/>
    <property type="match status" value="2"/>
</dbReference>
<dbReference type="Proteomes" id="UP001329430">
    <property type="component" value="Chromosome 6"/>
</dbReference>
<keyword evidence="4" id="KW-1185">Reference proteome</keyword>
<dbReference type="PRINTS" id="PR00081">
    <property type="entry name" value="GDHRDH"/>
</dbReference>
<dbReference type="SUPFAM" id="SSF51735">
    <property type="entry name" value="NAD(P)-binding Rossmann-fold domains"/>
    <property type="match status" value="2"/>
</dbReference>
<organism evidence="3 4">
    <name type="scientific">Pyrocoelia pectoralis</name>
    <dbReference type="NCBI Taxonomy" id="417401"/>
    <lineage>
        <taxon>Eukaryota</taxon>
        <taxon>Metazoa</taxon>
        <taxon>Ecdysozoa</taxon>
        <taxon>Arthropoda</taxon>
        <taxon>Hexapoda</taxon>
        <taxon>Insecta</taxon>
        <taxon>Pterygota</taxon>
        <taxon>Neoptera</taxon>
        <taxon>Endopterygota</taxon>
        <taxon>Coleoptera</taxon>
        <taxon>Polyphaga</taxon>
        <taxon>Elateriformia</taxon>
        <taxon>Elateroidea</taxon>
        <taxon>Lampyridae</taxon>
        <taxon>Lampyrinae</taxon>
        <taxon>Pyrocoelia</taxon>
    </lineage>
</organism>
<sequence length="521" mass="57589">MFDLKNKVALVTGGASGIGLCSVKEFLKNDVKGVAIIDVNEVAGSIVAQELKNEFGDKVIFVKVDITAKDQFEEAFKETIKRFGYLDIVINSAGVLDDRRWKLEVDVNLNGTIHGNLLALDYIQRNRQGSEGVIVNIASIAGISVRGFLPIYNATKHAIVGLSRTFGLKAHYERTNIKVICVCPGPTTTTLVNYSVEKLLGQEYMDIKDEVKSELKYQRPESVGEGIIKVISTAETGSVWIIENGEAPYEIEIPFYLNNMFDLEGKVALVTGGASGIGLATVKELLANGLKGITIVDFNDTAGKKVVQEVTEEFGANKAIFVKADIGDITEFRGAFDATIEKFNNLDIVINNAGILDEVEWEKMIKTNINGTIHGILLALEYIQKYRNTVDGVIINVASIAAFNISGYNPIYTSTKHAIGGLSHSFGLNTYYNNTKVKVITICPTATYTPLLMDIEEKLSKSQMEMYESFRQKYIFQTPNHVAKELVLVMKNGTSGSVWIIENCKSRYQIEVPHYSKMRML</sequence>
<dbReference type="FunFam" id="3.40.50.720:FF:000149">
    <property type="entry name" value="15-hydroxyprostaglandin dehydrogenase [NAD(+)]"/>
    <property type="match status" value="1"/>
</dbReference>
<evidence type="ECO:0008006" key="5">
    <source>
        <dbReference type="Google" id="ProtNLM"/>
    </source>
</evidence>
<keyword evidence="2" id="KW-0560">Oxidoreductase</keyword>
<dbReference type="GO" id="GO:0005737">
    <property type="term" value="C:cytoplasm"/>
    <property type="evidence" value="ECO:0007669"/>
    <property type="project" value="TreeGrafter"/>
</dbReference>
<dbReference type="AlphaFoldDB" id="A0AAN7VAV2"/>
<dbReference type="PANTHER" id="PTHR44229">
    <property type="entry name" value="15-HYDROXYPROSTAGLANDIN DEHYDROGENASE [NAD(+)]"/>
    <property type="match status" value="1"/>
</dbReference>
<gene>
    <name evidence="3" type="ORF">RI129_008298</name>
</gene>
<evidence type="ECO:0000256" key="1">
    <source>
        <dbReference type="ARBA" id="ARBA00006484"/>
    </source>
</evidence>
<accession>A0AAN7VAV2</accession>
<evidence type="ECO:0000313" key="3">
    <source>
        <dbReference type="EMBL" id="KAK5642131.1"/>
    </source>
</evidence>
<proteinExistence type="inferred from homology"/>
<dbReference type="EMBL" id="JAVRBK010000006">
    <property type="protein sequence ID" value="KAK5642131.1"/>
    <property type="molecule type" value="Genomic_DNA"/>
</dbReference>
<dbReference type="PROSITE" id="PS00061">
    <property type="entry name" value="ADH_SHORT"/>
    <property type="match status" value="2"/>
</dbReference>
<dbReference type="InterPro" id="IPR036291">
    <property type="entry name" value="NAD(P)-bd_dom_sf"/>
</dbReference>
<dbReference type="PANTHER" id="PTHR44229:SF8">
    <property type="entry name" value="ALCOHOL DEHYDROGENASE-RELATED"/>
    <property type="match status" value="1"/>
</dbReference>
<evidence type="ECO:0000313" key="4">
    <source>
        <dbReference type="Proteomes" id="UP001329430"/>
    </source>
</evidence>